<comment type="cofactor">
    <cofactor evidence="2">
        <name>Mg(2+)</name>
        <dbReference type="ChEBI" id="CHEBI:18420"/>
    </cofactor>
</comment>
<dbReference type="GO" id="GO:0032299">
    <property type="term" value="C:ribonuclease H2 complex"/>
    <property type="evidence" value="ECO:0007669"/>
    <property type="project" value="TreeGrafter"/>
</dbReference>
<sequence>MSAAKRGERPDLYAFDRALLKAGESPLCGVDEAGRGPLAGPVCAAAVILPPGEELPGINDSKKLSEKRREQLYEQITQRALAWSVAFASAQEIDRVNILQATFLAMRRAVEGLQTTPALVLVDGNRDPGLGLPTRTVVGGDGKSAAIAAASILAKVTRDRYLLQLDRQYPQYAFAKHKGYGTQLHYQLLGQYGPCPEHRRSFLRKWMEGQQDG</sequence>
<evidence type="ECO:0000256" key="10">
    <source>
        <dbReference type="ARBA" id="ARBA00022723"/>
    </source>
</evidence>
<evidence type="ECO:0000256" key="7">
    <source>
        <dbReference type="ARBA" id="ARBA00019179"/>
    </source>
</evidence>
<evidence type="ECO:0000256" key="1">
    <source>
        <dbReference type="ARBA" id="ARBA00000077"/>
    </source>
</evidence>
<evidence type="ECO:0000256" key="3">
    <source>
        <dbReference type="ARBA" id="ARBA00004065"/>
    </source>
</evidence>
<organism evidence="18 19">
    <name type="scientific">Candidatus Anaerotruncus excrementipullorum</name>
    <dbReference type="NCBI Taxonomy" id="2838465"/>
    <lineage>
        <taxon>Bacteria</taxon>
        <taxon>Bacillati</taxon>
        <taxon>Bacillota</taxon>
        <taxon>Clostridia</taxon>
        <taxon>Eubacteriales</taxon>
        <taxon>Oscillospiraceae</taxon>
        <taxon>Anaerotruncus</taxon>
    </lineage>
</organism>
<keyword evidence="13 14" id="KW-0464">Manganese</keyword>
<dbReference type="InterPro" id="IPR001352">
    <property type="entry name" value="RNase_HII/HIII"/>
</dbReference>
<comment type="function">
    <text evidence="3 14 16">Endonuclease that specifically degrades the RNA of RNA-DNA hybrids.</text>
</comment>
<dbReference type="HAMAP" id="MF_00052_B">
    <property type="entry name" value="RNase_HII_B"/>
    <property type="match status" value="1"/>
</dbReference>
<dbReference type="Pfam" id="PF01351">
    <property type="entry name" value="RNase_HII"/>
    <property type="match status" value="1"/>
</dbReference>
<evidence type="ECO:0000256" key="9">
    <source>
        <dbReference type="ARBA" id="ARBA00022722"/>
    </source>
</evidence>
<feature type="binding site" evidence="14 15">
    <location>
        <position position="123"/>
    </location>
    <ligand>
        <name>a divalent metal cation</name>
        <dbReference type="ChEBI" id="CHEBI:60240"/>
    </ligand>
</feature>
<evidence type="ECO:0000256" key="12">
    <source>
        <dbReference type="ARBA" id="ARBA00022801"/>
    </source>
</evidence>
<dbReference type="FunFam" id="3.30.420.10:FF:000006">
    <property type="entry name" value="Ribonuclease HII"/>
    <property type="match status" value="1"/>
</dbReference>
<keyword evidence="8 14" id="KW-0963">Cytoplasm</keyword>
<accession>A0A9D1WRC4</accession>
<gene>
    <name evidence="14 18" type="primary">rnhB</name>
    <name evidence="18" type="ORF">H9736_05290</name>
</gene>
<dbReference type="Gene3D" id="3.30.420.10">
    <property type="entry name" value="Ribonuclease H-like superfamily/Ribonuclease H"/>
    <property type="match status" value="1"/>
</dbReference>
<evidence type="ECO:0000256" key="13">
    <source>
        <dbReference type="ARBA" id="ARBA00023211"/>
    </source>
</evidence>
<dbReference type="PROSITE" id="PS51975">
    <property type="entry name" value="RNASE_H_2"/>
    <property type="match status" value="1"/>
</dbReference>
<dbReference type="InterPro" id="IPR022898">
    <property type="entry name" value="RNase_HII"/>
</dbReference>
<dbReference type="GO" id="GO:0030145">
    <property type="term" value="F:manganese ion binding"/>
    <property type="evidence" value="ECO:0007669"/>
    <property type="project" value="UniProtKB-UniRule"/>
</dbReference>
<evidence type="ECO:0000256" key="5">
    <source>
        <dbReference type="ARBA" id="ARBA00007383"/>
    </source>
</evidence>
<keyword evidence="12 14" id="KW-0378">Hydrolase</keyword>
<dbReference type="EC" id="3.1.26.4" evidence="6 14"/>
<feature type="domain" description="RNase H type-2" evidence="17">
    <location>
        <begin position="25"/>
        <end position="213"/>
    </location>
</feature>
<dbReference type="InterPro" id="IPR012337">
    <property type="entry name" value="RNaseH-like_sf"/>
</dbReference>
<keyword evidence="10 14" id="KW-0479">Metal-binding</keyword>
<dbReference type="GO" id="GO:0005737">
    <property type="term" value="C:cytoplasm"/>
    <property type="evidence" value="ECO:0007669"/>
    <property type="project" value="UniProtKB-SubCell"/>
</dbReference>
<dbReference type="NCBIfam" id="NF000596">
    <property type="entry name" value="PRK00015.1-4"/>
    <property type="match status" value="1"/>
</dbReference>
<evidence type="ECO:0000256" key="8">
    <source>
        <dbReference type="ARBA" id="ARBA00022490"/>
    </source>
</evidence>
<reference evidence="18" key="1">
    <citation type="journal article" date="2021" name="PeerJ">
        <title>Extensive microbial diversity within the chicken gut microbiome revealed by metagenomics and culture.</title>
        <authorList>
            <person name="Gilroy R."/>
            <person name="Ravi A."/>
            <person name="Getino M."/>
            <person name="Pursley I."/>
            <person name="Horton D.L."/>
            <person name="Alikhan N.F."/>
            <person name="Baker D."/>
            <person name="Gharbi K."/>
            <person name="Hall N."/>
            <person name="Watson M."/>
            <person name="Adriaenssens E.M."/>
            <person name="Foster-Nyarko E."/>
            <person name="Jarju S."/>
            <person name="Secka A."/>
            <person name="Antonio M."/>
            <person name="Oren A."/>
            <person name="Chaudhuri R.R."/>
            <person name="La Ragione R."/>
            <person name="Hildebrand F."/>
            <person name="Pallen M.J."/>
        </authorList>
    </citation>
    <scope>NUCLEOTIDE SEQUENCE</scope>
    <source>
        <strain evidence="18">CHK188-5543</strain>
    </source>
</reference>
<evidence type="ECO:0000313" key="19">
    <source>
        <dbReference type="Proteomes" id="UP000886800"/>
    </source>
</evidence>
<keyword evidence="11 14" id="KW-0255">Endonuclease</keyword>
<dbReference type="NCBIfam" id="NF000595">
    <property type="entry name" value="PRK00015.1-3"/>
    <property type="match status" value="1"/>
</dbReference>
<dbReference type="GO" id="GO:0043137">
    <property type="term" value="P:DNA replication, removal of RNA primer"/>
    <property type="evidence" value="ECO:0007669"/>
    <property type="project" value="TreeGrafter"/>
</dbReference>
<dbReference type="GO" id="GO:0003723">
    <property type="term" value="F:RNA binding"/>
    <property type="evidence" value="ECO:0007669"/>
    <property type="project" value="UniProtKB-UniRule"/>
</dbReference>
<name>A0A9D1WRC4_9FIRM</name>
<evidence type="ECO:0000256" key="16">
    <source>
        <dbReference type="RuleBase" id="RU003515"/>
    </source>
</evidence>
<dbReference type="AlphaFoldDB" id="A0A9D1WRC4"/>
<evidence type="ECO:0000256" key="11">
    <source>
        <dbReference type="ARBA" id="ARBA00022759"/>
    </source>
</evidence>
<evidence type="ECO:0000256" key="15">
    <source>
        <dbReference type="PROSITE-ProRule" id="PRU01319"/>
    </source>
</evidence>
<proteinExistence type="inferred from homology"/>
<evidence type="ECO:0000313" key="18">
    <source>
        <dbReference type="EMBL" id="HIX65646.1"/>
    </source>
</evidence>
<dbReference type="SUPFAM" id="SSF53098">
    <property type="entry name" value="Ribonuclease H-like"/>
    <property type="match status" value="1"/>
</dbReference>
<comment type="caution">
    <text evidence="18">The sequence shown here is derived from an EMBL/GenBank/DDBJ whole genome shotgun (WGS) entry which is preliminary data.</text>
</comment>
<evidence type="ECO:0000256" key="6">
    <source>
        <dbReference type="ARBA" id="ARBA00012180"/>
    </source>
</evidence>
<dbReference type="InterPro" id="IPR024567">
    <property type="entry name" value="RNase_HII/HIII_dom"/>
</dbReference>
<dbReference type="InterPro" id="IPR036397">
    <property type="entry name" value="RNaseH_sf"/>
</dbReference>
<evidence type="ECO:0000259" key="17">
    <source>
        <dbReference type="PROSITE" id="PS51975"/>
    </source>
</evidence>
<comment type="subcellular location">
    <subcellularLocation>
        <location evidence="4 14">Cytoplasm</location>
    </subcellularLocation>
</comment>
<dbReference type="EMBL" id="DXES01000119">
    <property type="protein sequence ID" value="HIX65646.1"/>
    <property type="molecule type" value="Genomic_DNA"/>
</dbReference>
<comment type="catalytic activity">
    <reaction evidence="1 14 15 16">
        <text>Endonucleolytic cleavage to 5'-phosphomonoester.</text>
        <dbReference type="EC" id="3.1.26.4"/>
    </reaction>
</comment>
<evidence type="ECO:0000256" key="14">
    <source>
        <dbReference type="HAMAP-Rule" id="MF_00052"/>
    </source>
</evidence>
<dbReference type="GO" id="GO:0004523">
    <property type="term" value="F:RNA-DNA hybrid ribonuclease activity"/>
    <property type="evidence" value="ECO:0007669"/>
    <property type="project" value="UniProtKB-UniRule"/>
</dbReference>
<dbReference type="NCBIfam" id="NF000594">
    <property type="entry name" value="PRK00015.1-1"/>
    <property type="match status" value="1"/>
</dbReference>
<protein>
    <recommendedName>
        <fullName evidence="7 14">Ribonuclease HII</fullName>
        <shortName evidence="14">RNase HII</shortName>
        <ecNumber evidence="6 14">3.1.26.4</ecNumber>
    </recommendedName>
</protein>
<keyword evidence="9 14" id="KW-0540">Nuclease</keyword>
<dbReference type="GO" id="GO:0006298">
    <property type="term" value="P:mismatch repair"/>
    <property type="evidence" value="ECO:0007669"/>
    <property type="project" value="TreeGrafter"/>
</dbReference>
<dbReference type="Proteomes" id="UP000886800">
    <property type="component" value="Unassembled WGS sequence"/>
</dbReference>
<feature type="binding site" evidence="14 15">
    <location>
        <position position="32"/>
    </location>
    <ligand>
        <name>a divalent metal cation</name>
        <dbReference type="ChEBI" id="CHEBI:60240"/>
    </ligand>
</feature>
<comment type="similarity">
    <text evidence="5 14 16">Belongs to the RNase HII family.</text>
</comment>
<dbReference type="PANTHER" id="PTHR10954">
    <property type="entry name" value="RIBONUCLEASE H2 SUBUNIT A"/>
    <property type="match status" value="1"/>
</dbReference>
<reference evidence="18" key="2">
    <citation type="submission" date="2021-04" db="EMBL/GenBank/DDBJ databases">
        <authorList>
            <person name="Gilroy R."/>
        </authorList>
    </citation>
    <scope>NUCLEOTIDE SEQUENCE</scope>
    <source>
        <strain evidence="18">CHK188-5543</strain>
    </source>
</reference>
<comment type="cofactor">
    <cofactor evidence="14 15">
        <name>Mn(2+)</name>
        <dbReference type="ChEBI" id="CHEBI:29035"/>
    </cofactor>
    <cofactor evidence="14 15">
        <name>Mg(2+)</name>
        <dbReference type="ChEBI" id="CHEBI:18420"/>
    </cofactor>
    <text evidence="14 15">Manganese or magnesium. Binds 1 divalent metal ion per monomer in the absence of substrate. May bind a second metal ion after substrate binding.</text>
</comment>
<evidence type="ECO:0000256" key="2">
    <source>
        <dbReference type="ARBA" id="ARBA00001946"/>
    </source>
</evidence>
<dbReference type="PANTHER" id="PTHR10954:SF18">
    <property type="entry name" value="RIBONUCLEASE HII"/>
    <property type="match status" value="1"/>
</dbReference>
<evidence type="ECO:0000256" key="4">
    <source>
        <dbReference type="ARBA" id="ARBA00004496"/>
    </source>
</evidence>
<dbReference type="CDD" id="cd07182">
    <property type="entry name" value="RNase_HII_bacteria_HII_like"/>
    <property type="match status" value="1"/>
</dbReference>
<feature type="binding site" evidence="14 15">
    <location>
        <position position="31"/>
    </location>
    <ligand>
        <name>a divalent metal cation</name>
        <dbReference type="ChEBI" id="CHEBI:60240"/>
    </ligand>
</feature>